<keyword evidence="8" id="KW-1185">Reference proteome</keyword>
<keyword evidence="5" id="KW-0539">Nucleus</keyword>
<keyword evidence="3" id="KW-0805">Transcription regulation</keyword>
<evidence type="ECO:0000256" key="4">
    <source>
        <dbReference type="ARBA" id="ARBA00023163"/>
    </source>
</evidence>
<dbReference type="EMBL" id="KN848066">
    <property type="protein sequence ID" value="KIY00988.1"/>
    <property type="molecule type" value="Genomic_DNA"/>
</dbReference>
<dbReference type="GeneID" id="27709400"/>
<comment type="subcellular location">
    <subcellularLocation>
        <location evidence="1">Nucleus</location>
    </subcellularLocation>
</comment>
<dbReference type="GO" id="GO:0005634">
    <property type="term" value="C:nucleus"/>
    <property type="evidence" value="ECO:0007669"/>
    <property type="project" value="UniProtKB-SubCell"/>
</dbReference>
<evidence type="ECO:0000256" key="1">
    <source>
        <dbReference type="ARBA" id="ARBA00004123"/>
    </source>
</evidence>
<dbReference type="RefSeq" id="XP_016635110.1">
    <property type="nucleotide sequence ID" value="XM_016774164.1"/>
</dbReference>
<dbReference type="OrthoDB" id="3862662at2759"/>
<dbReference type="CDD" id="cd12148">
    <property type="entry name" value="fungal_TF_MHR"/>
    <property type="match status" value="1"/>
</dbReference>
<dbReference type="AlphaFoldDB" id="A0A0D2K5C4"/>
<evidence type="ECO:0000256" key="5">
    <source>
        <dbReference type="ARBA" id="ARBA00023242"/>
    </source>
</evidence>
<dbReference type="SMART" id="SM00906">
    <property type="entry name" value="Fungal_trans"/>
    <property type="match status" value="1"/>
</dbReference>
<evidence type="ECO:0000313" key="8">
    <source>
        <dbReference type="Proteomes" id="UP000053411"/>
    </source>
</evidence>
<dbReference type="InterPro" id="IPR007219">
    <property type="entry name" value="XnlR_reg_dom"/>
</dbReference>
<name>A0A0D2K5C4_9EURO</name>
<dbReference type="Proteomes" id="UP000053411">
    <property type="component" value="Unassembled WGS sequence"/>
</dbReference>
<dbReference type="GO" id="GO:0006351">
    <property type="term" value="P:DNA-templated transcription"/>
    <property type="evidence" value="ECO:0007669"/>
    <property type="project" value="InterPro"/>
</dbReference>
<dbReference type="PANTHER" id="PTHR47338:SF10">
    <property type="entry name" value="TRANSCRIPTION FACTOR DOMAIN-CONTAINING PROTEIN-RELATED"/>
    <property type="match status" value="1"/>
</dbReference>
<keyword evidence="2" id="KW-0479">Metal-binding</keyword>
<feature type="domain" description="Xylanolytic transcriptional activator regulatory" evidence="6">
    <location>
        <begin position="269"/>
        <end position="352"/>
    </location>
</feature>
<dbReference type="VEuPathDB" id="FungiDB:Z520_03654"/>
<dbReference type="STRING" id="1442371.A0A0D2K5C4"/>
<evidence type="ECO:0000256" key="3">
    <source>
        <dbReference type="ARBA" id="ARBA00023015"/>
    </source>
</evidence>
<protein>
    <recommendedName>
        <fullName evidence="6">Xylanolytic transcriptional activator regulatory domain-containing protein</fullName>
    </recommendedName>
</protein>
<dbReference type="Pfam" id="PF04082">
    <property type="entry name" value="Fungal_trans"/>
    <property type="match status" value="1"/>
</dbReference>
<reference evidence="7 8" key="1">
    <citation type="submission" date="2015-01" db="EMBL/GenBank/DDBJ databases">
        <title>The Genome Sequence of Fonsecaea multimorphosa CBS 102226.</title>
        <authorList>
            <consortium name="The Broad Institute Genomics Platform"/>
            <person name="Cuomo C."/>
            <person name="de Hoog S."/>
            <person name="Gorbushina A."/>
            <person name="Stielow B."/>
            <person name="Teixiera M."/>
            <person name="Abouelleil A."/>
            <person name="Chapman S.B."/>
            <person name="Priest M."/>
            <person name="Young S.K."/>
            <person name="Wortman J."/>
            <person name="Nusbaum C."/>
            <person name="Birren B."/>
        </authorList>
    </citation>
    <scope>NUCLEOTIDE SEQUENCE [LARGE SCALE GENOMIC DNA]</scope>
    <source>
        <strain evidence="7 8">CBS 102226</strain>
    </source>
</reference>
<gene>
    <name evidence="7" type="ORF">Z520_03654</name>
</gene>
<dbReference type="GO" id="GO:0008270">
    <property type="term" value="F:zinc ion binding"/>
    <property type="evidence" value="ECO:0007669"/>
    <property type="project" value="InterPro"/>
</dbReference>
<dbReference type="GO" id="GO:0003677">
    <property type="term" value="F:DNA binding"/>
    <property type="evidence" value="ECO:0007669"/>
    <property type="project" value="InterPro"/>
</dbReference>
<dbReference type="InterPro" id="IPR050815">
    <property type="entry name" value="TF_fung"/>
</dbReference>
<evidence type="ECO:0000256" key="2">
    <source>
        <dbReference type="ARBA" id="ARBA00022723"/>
    </source>
</evidence>
<dbReference type="PANTHER" id="PTHR47338">
    <property type="entry name" value="ZN(II)2CYS6 TRANSCRIPTION FACTOR (EUROFUNG)-RELATED"/>
    <property type="match status" value="1"/>
</dbReference>
<evidence type="ECO:0000259" key="6">
    <source>
        <dbReference type="SMART" id="SM00906"/>
    </source>
</evidence>
<accession>A0A0D2K5C4</accession>
<organism evidence="7 8">
    <name type="scientific">Fonsecaea multimorphosa CBS 102226</name>
    <dbReference type="NCBI Taxonomy" id="1442371"/>
    <lineage>
        <taxon>Eukaryota</taxon>
        <taxon>Fungi</taxon>
        <taxon>Dikarya</taxon>
        <taxon>Ascomycota</taxon>
        <taxon>Pezizomycotina</taxon>
        <taxon>Eurotiomycetes</taxon>
        <taxon>Chaetothyriomycetidae</taxon>
        <taxon>Chaetothyriales</taxon>
        <taxon>Herpotrichiellaceae</taxon>
        <taxon>Fonsecaea</taxon>
    </lineage>
</organism>
<keyword evidence="4" id="KW-0804">Transcription</keyword>
<evidence type="ECO:0000313" key="7">
    <source>
        <dbReference type="EMBL" id="KIY00988.1"/>
    </source>
</evidence>
<proteinExistence type="predicted"/>
<sequence>MAANDTESSIPLQDNSGYSTSSSVGLPASIELAFDQTRPSRFDAFVNPNLLNIPDLFGELSLPPFGEDMLDNVSQGNSHAAFESMAVDDQIMSNPDWLSPIPRSNEIGTSGLPLYEFPPSLNINRTEVTTEATHRPKHHQFALEVPPQLVNELVEIYFDKVQSFLPLFHKHRFVETYLSTNSQINRRYDTLSGETALILHGMLALSARFSSSPKFDGILPAQRGEPFGRRAKAIYDHSIHTLQQPTVRYLQGCILLAFYLYSSGPDSQGWLVIGMCSRLAYDLGLNKVDETNLNEQQSQDACKREWSMREELRRAWWCVWELDAFASGVACRPPTIDMTRFQVLLPVSDEAWFADCPVQSVTVDPDPLHAWCTLRDCQNQDERAWFLVINFVMVLAHGLLLQQKKPDPQQIRDIETAVACYGLILPPQFHLGSGSILFNPQSFRKSNWIILTNLMLQTCRTFIQLLSEDKTSATLSHSANRLFASLAADSRISAYKMDYRPYAEDIFRAIRIWSPEHIPCNSPFIGGLIIGPAAIHLRVAKTLRKGTNTDRHTPAIEAEMLRLALTQMARYWKMGSAILGEKFLWTFLSAQITNISIQILRTWWLNLDP</sequence>
<dbReference type="GO" id="GO:0000981">
    <property type="term" value="F:DNA-binding transcription factor activity, RNA polymerase II-specific"/>
    <property type="evidence" value="ECO:0007669"/>
    <property type="project" value="InterPro"/>
</dbReference>